<protein>
    <submittedName>
        <fullName evidence="9">Response regulator</fullName>
    </submittedName>
</protein>
<evidence type="ECO:0000256" key="5">
    <source>
        <dbReference type="ARBA" id="ARBA00023163"/>
    </source>
</evidence>
<accession>A0A4D7QL74</accession>
<dbReference type="OrthoDB" id="9782655at2"/>
<dbReference type="InterPro" id="IPR001789">
    <property type="entry name" value="Sig_transdc_resp-reg_receiver"/>
</dbReference>
<dbReference type="PROSITE" id="PS50110">
    <property type="entry name" value="RESPONSE_REGULATORY"/>
    <property type="match status" value="1"/>
</dbReference>
<keyword evidence="2" id="KW-0902">Two-component regulatory system</keyword>
<evidence type="ECO:0000313" key="10">
    <source>
        <dbReference type="Proteomes" id="UP000298588"/>
    </source>
</evidence>
<dbReference type="FunFam" id="3.40.50.2300:FF:000018">
    <property type="entry name" value="DNA-binding transcriptional regulator NtrC"/>
    <property type="match status" value="1"/>
</dbReference>
<keyword evidence="4" id="KW-0238">DNA-binding</keyword>
<evidence type="ECO:0000256" key="4">
    <source>
        <dbReference type="ARBA" id="ARBA00023125"/>
    </source>
</evidence>
<keyword evidence="3" id="KW-0805">Transcription regulation</keyword>
<evidence type="ECO:0000259" key="7">
    <source>
        <dbReference type="PROSITE" id="PS50043"/>
    </source>
</evidence>
<dbReference type="InterPro" id="IPR011006">
    <property type="entry name" value="CheY-like_superfamily"/>
</dbReference>
<name>A0A4D7QL74_9HYPH</name>
<dbReference type="InterPro" id="IPR016032">
    <property type="entry name" value="Sig_transdc_resp-reg_C-effctor"/>
</dbReference>
<dbReference type="PROSITE" id="PS50043">
    <property type="entry name" value="HTH_LUXR_2"/>
    <property type="match status" value="1"/>
</dbReference>
<sequence length="205" mass="22416">MPGESIVHVVDDDLAVRQSLSFLLASDGLAVRLYDSALAYLDKMHDTIGCIVTDVRMPGMDGIEFLRELKVRGSTLPVIVITGHADVPLAISAMKEGAADFIEKPFADDVFLGSVRGVLDKLAKTIHHQQQVAECRSRLKLLSERERQVLDGLLAGKANKVIAFDLDISPRTVEIYRANAMSKMQAGSLSELVRMVLQADEDRAA</sequence>
<dbReference type="Proteomes" id="UP000298588">
    <property type="component" value="Chromosome"/>
</dbReference>
<feature type="domain" description="HTH luxR-type" evidence="7">
    <location>
        <begin position="135"/>
        <end position="200"/>
    </location>
</feature>
<organism evidence="9 10">
    <name type="scientific">Phreatobacter aquaticus</name>
    <dbReference type="NCBI Taxonomy" id="2570229"/>
    <lineage>
        <taxon>Bacteria</taxon>
        <taxon>Pseudomonadati</taxon>
        <taxon>Pseudomonadota</taxon>
        <taxon>Alphaproteobacteria</taxon>
        <taxon>Hyphomicrobiales</taxon>
        <taxon>Phreatobacteraceae</taxon>
        <taxon>Phreatobacter</taxon>
    </lineage>
</organism>
<dbReference type="InterPro" id="IPR036388">
    <property type="entry name" value="WH-like_DNA-bd_sf"/>
</dbReference>
<dbReference type="GO" id="GO:0006355">
    <property type="term" value="P:regulation of DNA-templated transcription"/>
    <property type="evidence" value="ECO:0007669"/>
    <property type="project" value="InterPro"/>
</dbReference>
<dbReference type="PRINTS" id="PR00038">
    <property type="entry name" value="HTHLUXR"/>
</dbReference>
<dbReference type="InterPro" id="IPR000792">
    <property type="entry name" value="Tscrpt_reg_LuxR_C"/>
</dbReference>
<dbReference type="RefSeq" id="WP_137099770.1">
    <property type="nucleotide sequence ID" value="NZ_CP039865.1"/>
</dbReference>
<evidence type="ECO:0000259" key="8">
    <source>
        <dbReference type="PROSITE" id="PS50110"/>
    </source>
</evidence>
<evidence type="ECO:0000313" key="9">
    <source>
        <dbReference type="EMBL" id="QCK86439.1"/>
    </source>
</evidence>
<dbReference type="Pfam" id="PF00072">
    <property type="entry name" value="Response_reg"/>
    <property type="match status" value="1"/>
</dbReference>
<keyword evidence="1 6" id="KW-0597">Phosphoprotein</keyword>
<dbReference type="Pfam" id="PF00196">
    <property type="entry name" value="GerE"/>
    <property type="match status" value="1"/>
</dbReference>
<dbReference type="PANTHER" id="PTHR44688">
    <property type="entry name" value="DNA-BINDING TRANSCRIPTIONAL ACTIVATOR DEVR_DOSR"/>
    <property type="match status" value="1"/>
</dbReference>
<dbReference type="Gene3D" id="3.40.50.2300">
    <property type="match status" value="1"/>
</dbReference>
<proteinExistence type="predicted"/>
<evidence type="ECO:0000256" key="1">
    <source>
        <dbReference type="ARBA" id="ARBA00022553"/>
    </source>
</evidence>
<feature type="domain" description="Response regulatory" evidence="8">
    <location>
        <begin position="6"/>
        <end position="119"/>
    </location>
</feature>
<dbReference type="PROSITE" id="PS00622">
    <property type="entry name" value="HTH_LUXR_1"/>
    <property type="match status" value="1"/>
</dbReference>
<keyword evidence="10" id="KW-1185">Reference proteome</keyword>
<dbReference type="CDD" id="cd17537">
    <property type="entry name" value="REC_FixJ"/>
    <property type="match status" value="1"/>
</dbReference>
<evidence type="ECO:0000256" key="6">
    <source>
        <dbReference type="PROSITE-ProRule" id="PRU00169"/>
    </source>
</evidence>
<evidence type="ECO:0000256" key="2">
    <source>
        <dbReference type="ARBA" id="ARBA00023012"/>
    </source>
</evidence>
<gene>
    <name evidence="9" type="ORF">E8L99_12085</name>
</gene>
<dbReference type="KEGG" id="paqt:E8L99_12085"/>
<dbReference type="GO" id="GO:0000160">
    <property type="term" value="P:phosphorelay signal transduction system"/>
    <property type="evidence" value="ECO:0007669"/>
    <property type="project" value="UniProtKB-KW"/>
</dbReference>
<dbReference type="SMART" id="SM00421">
    <property type="entry name" value="HTH_LUXR"/>
    <property type="match status" value="1"/>
</dbReference>
<dbReference type="PANTHER" id="PTHR44688:SF16">
    <property type="entry name" value="DNA-BINDING TRANSCRIPTIONAL ACTIVATOR DEVR_DOSR"/>
    <property type="match status" value="1"/>
</dbReference>
<feature type="modified residue" description="4-aspartylphosphate" evidence="6">
    <location>
        <position position="54"/>
    </location>
</feature>
<dbReference type="AlphaFoldDB" id="A0A4D7QL74"/>
<keyword evidence="5" id="KW-0804">Transcription</keyword>
<dbReference type="CDD" id="cd06170">
    <property type="entry name" value="LuxR_C_like"/>
    <property type="match status" value="1"/>
</dbReference>
<dbReference type="SMART" id="SM00448">
    <property type="entry name" value="REC"/>
    <property type="match status" value="1"/>
</dbReference>
<dbReference type="SUPFAM" id="SSF52172">
    <property type="entry name" value="CheY-like"/>
    <property type="match status" value="1"/>
</dbReference>
<dbReference type="Gene3D" id="1.10.10.10">
    <property type="entry name" value="Winged helix-like DNA-binding domain superfamily/Winged helix DNA-binding domain"/>
    <property type="match status" value="1"/>
</dbReference>
<dbReference type="GO" id="GO:0003677">
    <property type="term" value="F:DNA binding"/>
    <property type="evidence" value="ECO:0007669"/>
    <property type="project" value="UniProtKB-KW"/>
</dbReference>
<dbReference type="SUPFAM" id="SSF46894">
    <property type="entry name" value="C-terminal effector domain of the bipartite response regulators"/>
    <property type="match status" value="1"/>
</dbReference>
<dbReference type="EMBL" id="CP039865">
    <property type="protein sequence ID" value="QCK86439.1"/>
    <property type="molecule type" value="Genomic_DNA"/>
</dbReference>
<reference evidence="9 10" key="1">
    <citation type="submission" date="2019-04" db="EMBL/GenBank/DDBJ databases">
        <title>Phreatobacter aquaticus sp. nov.</title>
        <authorList>
            <person name="Choi A."/>
            <person name="Baek K."/>
        </authorList>
    </citation>
    <scope>NUCLEOTIDE SEQUENCE [LARGE SCALE GENOMIC DNA]</scope>
    <source>
        <strain evidence="9 10">NMCR1094</strain>
    </source>
</reference>
<dbReference type="NCBIfam" id="NF006900">
    <property type="entry name" value="PRK09390.1"/>
    <property type="match status" value="1"/>
</dbReference>
<evidence type="ECO:0000256" key="3">
    <source>
        <dbReference type="ARBA" id="ARBA00023015"/>
    </source>
</evidence>